<dbReference type="OrthoDB" id="1716625at2759"/>
<keyword evidence="1" id="KW-0732">Signal</keyword>
<evidence type="ECO:0000313" key="3">
    <source>
        <dbReference type="EMBL" id="GIQ83415.1"/>
    </source>
</evidence>
<protein>
    <recommendedName>
        <fullName evidence="2">G domain-containing protein</fullName>
    </recommendedName>
</protein>
<name>A0A9K3GIE8_9EUKA</name>
<feature type="signal peptide" evidence="1">
    <location>
        <begin position="1"/>
        <end position="16"/>
    </location>
</feature>
<gene>
    <name evidence="3" type="ORF">KIPB_004732</name>
</gene>
<evidence type="ECO:0000313" key="4">
    <source>
        <dbReference type="Proteomes" id="UP000265618"/>
    </source>
</evidence>
<dbReference type="PROSITE" id="PS51257">
    <property type="entry name" value="PROKAR_LIPOPROTEIN"/>
    <property type="match status" value="1"/>
</dbReference>
<dbReference type="InterPro" id="IPR027417">
    <property type="entry name" value="P-loop_NTPase"/>
</dbReference>
<organism evidence="3 4">
    <name type="scientific">Kipferlia bialata</name>
    <dbReference type="NCBI Taxonomy" id="797122"/>
    <lineage>
        <taxon>Eukaryota</taxon>
        <taxon>Metamonada</taxon>
        <taxon>Carpediemonas-like organisms</taxon>
        <taxon>Kipferlia</taxon>
    </lineage>
</organism>
<dbReference type="InterPro" id="IPR006073">
    <property type="entry name" value="GTP-bd"/>
</dbReference>
<dbReference type="GO" id="GO:0005525">
    <property type="term" value="F:GTP binding"/>
    <property type="evidence" value="ECO:0007669"/>
    <property type="project" value="InterPro"/>
</dbReference>
<feature type="chain" id="PRO_5039947549" description="G domain-containing protein" evidence="1">
    <location>
        <begin position="17"/>
        <end position="420"/>
    </location>
</feature>
<sequence>MLRSLLVLVLVTLASCLTYPDPDSDVFVVPERVTSLYEIYFEDALHHLPMGETHFTKPPAQVRVLLFGNHGAGKSSFVTHTVERPGLLPTGIAMTTDKITYVTGGGSDSMLDSRSSVGLFPELDSLFQRYPTLPNHFSTRVYESDKHSPILFIDTPGTVDTQVSYGFDINAVINDLAKTSDLILVFLDPHGQSLCQRTLDVIRTLASDPQIYERMVFVLSKVDLLTDGFDKLNLMVQITQNLAFVVPQKGFKIHPMVLPEYIEASDPHNAEVLRELNALDEIHGMLIQALSRRAQDAAHSFKALVERVDVAVAEVIALDDDIRSQRSTVNTKVFLGAVIILSVCYFGWDKLADQVENGHWKEVLGCSACITLVGVVVLKSRPALLDTVTVQTAKEVAPRLGYLRETAAHLMRKIAAGVGV</sequence>
<evidence type="ECO:0000256" key="1">
    <source>
        <dbReference type="SAM" id="SignalP"/>
    </source>
</evidence>
<evidence type="ECO:0000259" key="2">
    <source>
        <dbReference type="Pfam" id="PF01926"/>
    </source>
</evidence>
<dbReference type="EMBL" id="BDIP01001039">
    <property type="protein sequence ID" value="GIQ83415.1"/>
    <property type="molecule type" value="Genomic_DNA"/>
</dbReference>
<dbReference type="Pfam" id="PF01926">
    <property type="entry name" value="MMR_HSR1"/>
    <property type="match status" value="1"/>
</dbReference>
<feature type="domain" description="G" evidence="2">
    <location>
        <begin position="63"/>
        <end position="205"/>
    </location>
</feature>
<comment type="caution">
    <text evidence="3">The sequence shown here is derived from an EMBL/GenBank/DDBJ whole genome shotgun (WGS) entry which is preliminary data.</text>
</comment>
<reference evidence="3 4" key="1">
    <citation type="journal article" date="2018" name="PLoS ONE">
        <title>The draft genome of Kipferlia bialata reveals reductive genome evolution in fornicate parasites.</title>
        <authorList>
            <person name="Tanifuji G."/>
            <person name="Takabayashi S."/>
            <person name="Kume K."/>
            <person name="Takagi M."/>
            <person name="Nakayama T."/>
            <person name="Kamikawa R."/>
            <person name="Inagaki Y."/>
            <person name="Hashimoto T."/>
        </authorList>
    </citation>
    <scope>NUCLEOTIDE SEQUENCE [LARGE SCALE GENOMIC DNA]</scope>
    <source>
        <strain evidence="3">NY0173</strain>
    </source>
</reference>
<dbReference type="Proteomes" id="UP000265618">
    <property type="component" value="Unassembled WGS sequence"/>
</dbReference>
<dbReference type="Gene3D" id="3.40.50.300">
    <property type="entry name" value="P-loop containing nucleotide triphosphate hydrolases"/>
    <property type="match status" value="1"/>
</dbReference>
<keyword evidence="4" id="KW-1185">Reference proteome</keyword>
<dbReference type="AlphaFoldDB" id="A0A9K3GIE8"/>
<proteinExistence type="predicted"/>
<accession>A0A9K3GIE8</accession>
<dbReference type="SUPFAM" id="SSF52540">
    <property type="entry name" value="P-loop containing nucleoside triphosphate hydrolases"/>
    <property type="match status" value="1"/>
</dbReference>